<dbReference type="EMBL" id="RBNI01005030">
    <property type="protein sequence ID" value="RUP47043.1"/>
    <property type="molecule type" value="Genomic_DNA"/>
</dbReference>
<evidence type="ECO:0000256" key="5">
    <source>
        <dbReference type="ARBA" id="ARBA00023274"/>
    </source>
</evidence>
<dbReference type="InterPro" id="IPR016939">
    <property type="entry name" value="Ribosomal_mS23_fun"/>
</dbReference>
<dbReference type="OrthoDB" id="5542239at2759"/>
<keyword evidence="9" id="KW-1185">Reference proteome</keyword>
<evidence type="ECO:0000256" key="3">
    <source>
        <dbReference type="ARBA" id="ARBA00022980"/>
    </source>
</evidence>
<evidence type="ECO:0000256" key="6">
    <source>
        <dbReference type="ARBA" id="ARBA00035137"/>
    </source>
</evidence>
<comment type="similarity">
    <text evidence="2">Belongs to the mitochondrion-specific ribosomal protein mS23 family.</text>
</comment>
<accession>A0A433D889</accession>
<evidence type="ECO:0000256" key="4">
    <source>
        <dbReference type="ARBA" id="ARBA00023128"/>
    </source>
</evidence>
<gene>
    <name evidence="8" type="ORF">BC936DRAFT_146195</name>
</gene>
<keyword evidence="4" id="KW-0496">Mitochondrion</keyword>
<dbReference type="GO" id="GO:0005763">
    <property type="term" value="C:mitochondrial small ribosomal subunit"/>
    <property type="evidence" value="ECO:0007669"/>
    <property type="project" value="InterPro"/>
</dbReference>
<evidence type="ECO:0000256" key="2">
    <source>
        <dbReference type="ARBA" id="ARBA00009864"/>
    </source>
</evidence>
<reference evidence="8 9" key="1">
    <citation type="journal article" date="2018" name="New Phytol.">
        <title>Phylogenomics of Endogonaceae and evolution of mycorrhizas within Mucoromycota.</title>
        <authorList>
            <person name="Chang Y."/>
            <person name="Desiro A."/>
            <person name="Na H."/>
            <person name="Sandor L."/>
            <person name="Lipzen A."/>
            <person name="Clum A."/>
            <person name="Barry K."/>
            <person name="Grigoriev I.V."/>
            <person name="Martin F.M."/>
            <person name="Stajich J.E."/>
            <person name="Smith M.E."/>
            <person name="Bonito G."/>
            <person name="Spatafora J.W."/>
        </authorList>
    </citation>
    <scope>NUCLEOTIDE SEQUENCE [LARGE SCALE GENOMIC DNA]</scope>
    <source>
        <strain evidence="8 9">GMNB39</strain>
    </source>
</reference>
<dbReference type="AlphaFoldDB" id="A0A433D889"/>
<proteinExistence type="inferred from homology"/>
<keyword evidence="5" id="KW-0687">Ribonucleoprotein</keyword>
<protein>
    <recommendedName>
        <fullName evidence="6">Small ribosomal subunit protein mS23</fullName>
    </recommendedName>
    <alternativeName>
        <fullName evidence="7">37S ribosomal protein S25, mitochondrial</fullName>
    </alternativeName>
</protein>
<comment type="subcellular location">
    <subcellularLocation>
        <location evidence="1">Mitochondrion</location>
    </subcellularLocation>
</comment>
<evidence type="ECO:0000256" key="7">
    <source>
        <dbReference type="ARBA" id="ARBA00035421"/>
    </source>
</evidence>
<dbReference type="Proteomes" id="UP000268093">
    <property type="component" value="Unassembled WGS sequence"/>
</dbReference>
<name>A0A433D889_9FUNG</name>
<keyword evidence="3" id="KW-0689">Ribosomal protein</keyword>
<evidence type="ECO:0000313" key="9">
    <source>
        <dbReference type="Proteomes" id="UP000268093"/>
    </source>
</evidence>
<evidence type="ECO:0000313" key="8">
    <source>
        <dbReference type="EMBL" id="RUP47043.1"/>
    </source>
</evidence>
<dbReference type="PANTHER" id="PTHR37799:SF1">
    <property type="entry name" value="SMALL RIBOSOMAL SUBUNIT PROTEIN MS23"/>
    <property type="match status" value="1"/>
</dbReference>
<evidence type="ECO:0000256" key="1">
    <source>
        <dbReference type="ARBA" id="ARBA00004173"/>
    </source>
</evidence>
<dbReference type="Pfam" id="PF13741">
    <property type="entry name" value="MRP-S25"/>
    <property type="match status" value="1"/>
</dbReference>
<comment type="caution">
    <text evidence="8">The sequence shown here is derived from an EMBL/GenBank/DDBJ whole genome shotgun (WGS) entry which is preliminary data.</text>
</comment>
<dbReference type="GO" id="GO:0003735">
    <property type="term" value="F:structural constituent of ribosome"/>
    <property type="evidence" value="ECO:0007669"/>
    <property type="project" value="InterPro"/>
</dbReference>
<organism evidence="8 9">
    <name type="scientific">Jimgerdemannia flammicorona</name>
    <dbReference type="NCBI Taxonomy" id="994334"/>
    <lineage>
        <taxon>Eukaryota</taxon>
        <taxon>Fungi</taxon>
        <taxon>Fungi incertae sedis</taxon>
        <taxon>Mucoromycota</taxon>
        <taxon>Mucoromycotina</taxon>
        <taxon>Endogonomycetes</taxon>
        <taxon>Endogonales</taxon>
        <taxon>Endogonaceae</taxon>
        <taxon>Jimgerdemannia</taxon>
    </lineage>
</organism>
<sequence>MAFPPAPIKLLKHVTTLLNGGLLKQKPIWYPVLQLIPPGPSIIRTPNPEPNLAGQTPEELLLEQFRPPTRPTSLRHQQKHLRTRPPRPRKIVYLEDRLRRQFYRDHPFELQRPVDLNLNEKGVTGETVIQHQLYLMINEKMPEREAYVQATANFYQIREQEEANERAVREAIADKLGPEYTKIETLRAIEKEERALKAGEIPL</sequence>
<dbReference type="PANTHER" id="PTHR37799">
    <property type="entry name" value="37S RIBOSOMAL PROTEIN S25, MITOCHONDRIAL"/>
    <property type="match status" value="1"/>
</dbReference>